<evidence type="ECO:0000256" key="6">
    <source>
        <dbReference type="SAM" id="MobiDB-lite"/>
    </source>
</evidence>
<dbReference type="RefSeq" id="XP_018293815.1">
    <property type="nucleotide sequence ID" value="XM_018435301.1"/>
</dbReference>
<dbReference type="CDD" id="cd00067">
    <property type="entry name" value="GAL4"/>
    <property type="match status" value="1"/>
</dbReference>
<evidence type="ECO:0000313" key="8">
    <source>
        <dbReference type="EMBL" id="OAD75775.1"/>
    </source>
</evidence>
<protein>
    <submittedName>
        <fullName evidence="8">Zn(2)-C6 fungal-specific transcription factor</fullName>
    </submittedName>
</protein>
<sequence length="809" mass="94303">MSWQPERKILLSKSPHVSLQLYLLRCKKILKARSSFHANASYYKHNILVPFPNSVSKSHFLFIAECRRHKRRCSYDQPCTRCDKFNLECIYHETMTPNDQEYIKELAMLQEVEVLQDSLTEMENELQQLRSIKQKAHSPISVTTTPVAATGYNNGISIDYQPTQLASPPASPLETTSPRKRSKKVTQTKLGFKVAVEKNEPCESTPWTLTVTKGQFEISTFIKTHKDLQNQIQNIASTIQYQSIVPSTWNSHTTPSPVVPLLRKMVNKRYNKSFMVNMSPSILLLTQAGVLPQESNQHINITLTTVENTTHQLLYIYTQCQHLQHLAIHIPTFISMIATVTETENCLLVNALCAMICSLRCKHILMVIPMEDLCGYGEYYFEKARDLLSDKFDEVTLETLAAYCLISLYKYKTSHLEDSNHYCSMATRMANLLEPEYKDSQNEDETFKGQKTMYFRLRRFLEYITSLIEASYFTFKKAKHSSMNFHERYRSGVYTPYIHRTVVESKLEPAEGDTPEEVRAIRMHNTVEDLQKEIIFSLKITQSYDLPTFIELFGHRVEASIRKWYSKTLPAEDRLSMPLFDSYIRDEVYFATLERECQHSPIPCLTTLIAYREYLVLSQSYMPKVVYDVKRYVEHLKHWRTTGGSNYTEDCANNKMNRWIQKVAHMRDMIGFDGTPEEYRNLIYDAMCPSALSLDFPIYHISIHTAINTVRLLQFLRTASFSCFFDIQLAMNAYNILFRASRLHYQRPGDYHSTIESIHANLIICFAMIQDEFYKWPHQSKNTEKMEKMEREFKEEISSVKPEKMYPSP</sequence>
<evidence type="ECO:0000259" key="7">
    <source>
        <dbReference type="PROSITE" id="PS50048"/>
    </source>
</evidence>
<dbReference type="GeneID" id="28996207"/>
<dbReference type="Pfam" id="PF00172">
    <property type="entry name" value="Zn_clus"/>
    <property type="match status" value="1"/>
</dbReference>
<keyword evidence="2" id="KW-0479">Metal-binding</keyword>
<evidence type="ECO:0000256" key="1">
    <source>
        <dbReference type="ARBA" id="ARBA00004123"/>
    </source>
</evidence>
<dbReference type="InterPro" id="IPR050815">
    <property type="entry name" value="TF_fung"/>
</dbReference>
<feature type="region of interest" description="Disordered" evidence="6">
    <location>
        <begin position="160"/>
        <end position="184"/>
    </location>
</feature>
<dbReference type="AlphaFoldDB" id="A0A162XN09"/>
<dbReference type="Proteomes" id="UP000077315">
    <property type="component" value="Unassembled WGS sequence"/>
</dbReference>
<proteinExistence type="predicted"/>
<dbReference type="VEuPathDB" id="FungiDB:PHYBLDRAFT_165761"/>
<accession>A0A162XN09</accession>
<dbReference type="GO" id="GO:0005634">
    <property type="term" value="C:nucleus"/>
    <property type="evidence" value="ECO:0007669"/>
    <property type="project" value="UniProtKB-SubCell"/>
</dbReference>
<evidence type="ECO:0000256" key="2">
    <source>
        <dbReference type="ARBA" id="ARBA00022723"/>
    </source>
</evidence>
<dbReference type="InterPro" id="IPR001138">
    <property type="entry name" value="Zn2Cys6_DnaBD"/>
</dbReference>
<evidence type="ECO:0000256" key="4">
    <source>
        <dbReference type="ARBA" id="ARBA00023163"/>
    </source>
</evidence>
<dbReference type="EMBL" id="KV440976">
    <property type="protein sequence ID" value="OAD75775.1"/>
    <property type="molecule type" value="Genomic_DNA"/>
</dbReference>
<keyword evidence="5" id="KW-0539">Nucleus</keyword>
<dbReference type="PROSITE" id="PS50048">
    <property type="entry name" value="ZN2_CY6_FUNGAL_2"/>
    <property type="match status" value="1"/>
</dbReference>
<dbReference type="GO" id="GO:0008270">
    <property type="term" value="F:zinc ion binding"/>
    <property type="evidence" value="ECO:0007669"/>
    <property type="project" value="InterPro"/>
</dbReference>
<evidence type="ECO:0000256" key="5">
    <source>
        <dbReference type="ARBA" id="ARBA00023242"/>
    </source>
</evidence>
<dbReference type="Gene3D" id="4.10.240.10">
    <property type="entry name" value="Zn(2)-C6 fungal-type DNA-binding domain"/>
    <property type="match status" value="1"/>
</dbReference>
<dbReference type="GO" id="GO:0000981">
    <property type="term" value="F:DNA-binding transcription factor activity, RNA polymerase II-specific"/>
    <property type="evidence" value="ECO:0007669"/>
    <property type="project" value="InterPro"/>
</dbReference>
<reference evidence="9" key="1">
    <citation type="submission" date="2015-06" db="EMBL/GenBank/DDBJ databases">
        <title>Expansion of signal transduction pathways in fungi by whole-genome duplication.</title>
        <authorList>
            <consortium name="DOE Joint Genome Institute"/>
            <person name="Corrochano L.M."/>
            <person name="Kuo A."/>
            <person name="Marcet-Houben M."/>
            <person name="Polaino S."/>
            <person name="Salamov A."/>
            <person name="Villalobos J.M."/>
            <person name="Alvarez M.I."/>
            <person name="Avalos J."/>
            <person name="Benito E.P."/>
            <person name="Benoit I."/>
            <person name="Burger G."/>
            <person name="Camino L.P."/>
            <person name="Canovas D."/>
            <person name="Cerda-Olmedo E."/>
            <person name="Cheng J.-F."/>
            <person name="Dominguez A."/>
            <person name="Elias M."/>
            <person name="Eslava A.P."/>
            <person name="Glaser F."/>
            <person name="Grimwood J."/>
            <person name="Gutierrez G."/>
            <person name="Heitman J."/>
            <person name="Henrissat B."/>
            <person name="Iturriaga E.A."/>
            <person name="Lang B.F."/>
            <person name="Lavin J.L."/>
            <person name="Lee S."/>
            <person name="Li W."/>
            <person name="Lindquist E."/>
            <person name="Lopez-Garcia S."/>
            <person name="Luque E.M."/>
            <person name="Marcos A.T."/>
            <person name="Martin J."/>
            <person name="McCluskey K."/>
            <person name="Medina H.R."/>
            <person name="Miralles-Duran A."/>
            <person name="Miyazaki A."/>
            <person name="Munoz-Torres E."/>
            <person name="Oguiza J.A."/>
            <person name="Ohm R."/>
            <person name="Olmedo M."/>
            <person name="Orejas M."/>
            <person name="Ortiz-Castellanos L."/>
            <person name="Pisabarro A.G."/>
            <person name="Rodriguez-Romero J."/>
            <person name="Ruiz-Herrera J."/>
            <person name="Ruiz-Vazquez R."/>
            <person name="Sanz C."/>
            <person name="Schackwitz W."/>
            <person name="Schmutz J."/>
            <person name="Shahriari M."/>
            <person name="Shelest E."/>
            <person name="Silva-Franco F."/>
            <person name="Soanes D."/>
            <person name="Syed K."/>
            <person name="Tagua V.G."/>
            <person name="Talbot N.J."/>
            <person name="Thon M."/>
            <person name="De vries R.P."/>
            <person name="Wiebenga A."/>
            <person name="Yadav J.S."/>
            <person name="Braun E.L."/>
            <person name="Baker S."/>
            <person name="Garre V."/>
            <person name="Horwitz B."/>
            <person name="Torres-Martinez S."/>
            <person name="Idnurm A."/>
            <person name="Herrera-Estrella A."/>
            <person name="Gabaldon T."/>
            <person name="Grigoriev I.V."/>
        </authorList>
    </citation>
    <scope>NUCLEOTIDE SEQUENCE [LARGE SCALE GENOMIC DNA]</scope>
    <source>
        <strain evidence="9">NRRL 1555(-)</strain>
    </source>
</reference>
<dbReference type="InterPro" id="IPR036864">
    <property type="entry name" value="Zn2-C6_fun-type_DNA-bd_sf"/>
</dbReference>
<gene>
    <name evidence="8" type="ORF">PHYBLDRAFT_165761</name>
</gene>
<dbReference type="CDD" id="cd12148">
    <property type="entry name" value="fungal_TF_MHR"/>
    <property type="match status" value="1"/>
</dbReference>
<keyword evidence="9" id="KW-1185">Reference proteome</keyword>
<keyword evidence="4" id="KW-0804">Transcription</keyword>
<dbReference type="OrthoDB" id="4356994at2759"/>
<dbReference type="InParanoid" id="A0A162XN09"/>
<name>A0A162XN09_PHYB8</name>
<dbReference type="PANTHER" id="PTHR47338:SF27">
    <property type="entry name" value="ZN(II)2CYS6 TRANSCRIPTION FACTOR (EUROFUNG)"/>
    <property type="match status" value="1"/>
</dbReference>
<feature type="region of interest" description="Disordered" evidence="6">
    <location>
        <begin position="785"/>
        <end position="809"/>
    </location>
</feature>
<evidence type="ECO:0000256" key="3">
    <source>
        <dbReference type="ARBA" id="ARBA00023015"/>
    </source>
</evidence>
<dbReference type="PANTHER" id="PTHR47338">
    <property type="entry name" value="ZN(II)2CYS6 TRANSCRIPTION FACTOR (EUROFUNG)-RELATED"/>
    <property type="match status" value="1"/>
</dbReference>
<feature type="domain" description="Zn(2)-C6 fungal-type" evidence="7">
    <location>
        <begin position="66"/>
        <end position="91"/>
    </location>
</feature>
<organism evidence="8 9">
    <name type="scientific">Phycomyces blakesleeanus (strain ATCC 8743b / DSM 1359 / FGSC 10004 / NBRC 33097 / NRRL 1555)</name>
    <dbReference type="NCBI Taxonomy" id="763407"/>
    <lineage>
        <taxon>Eukaryota</taxon>
        <taxon>Fungi</taxon>
        <taxon>Fungi incertae sedis</taxon>
        <taxon>Mucoromycota</taxon>
        <taxon>Mucoromycotina</taxon>
        <taxon>Mucoromycetes</taxon>
        <taxon>Mucorales</taxon>
        <taxon>Phycomycetaceae</taxon>
        <taxon>Phycomyces</taxon>
    </lineage>
</organism>
<evidence type="ECO:0000313" key="9">
    <source>
        <dbReference type="Proteomes" id="UP000077315"/>
    </source>
</evidence>
<keyword evidence="3" id="KW-0805">Transcription regulation</keyword>
<dbReference type="SUPFAM" id="SSF57701">
    <property type="entry name" value="Zn2/Cys6 DNA-binding domain"/>
    <property type="match status" value="1"/>
</dbReference>
<comment type="subcellular location">
    <subcellularLocation>
        <location evidence="1">Nucleus</location>
    </subcellularLocation>
</comment>